<dbReference type="RefSeq" id="WP_132041829.1">
    <property type="nucleotide sequence ID" value="NZ_SLTR01000004.1"/>
</dbReference>
<comment type="caution">
    <text evidence="11">The sequence shown here is derived from an EMBL/GenBank/DDBJ whole genome shotgun (WGS) entry which is preliminary data.</text>
</comment>
<dbReference type="Gene3D" id="3.10.450.350">
    <property type="match status" value="2"/>
</dbReference>
<dbReference type="EMBL" id="SLTR01000004">
    <property type="protein sequence ID" value="TDB04362.1"/>
    <property type="molecule type" value="Genomic_DNA"/>
</dbReference>
<dbReference type="InterPro" id="IPR050570">
    <property type="entry name" value="Cell_wall_metabolism_enzyme"/>
</dbReference>
<proteinExistence type="predicted"/>
<evidence type="ECO:0000259" key="9">
    <source>
        <dbReference type="Pfam" id="PF01551"/>
    </source>
</evidence>
<evidence type="ECO:0000313" key="12">
    <source>
        <dbReference type="Proteomes" id="UP000294823"/>
    </source>
</evidence>
<feature type="region of interest" description="Disordered" evidence="8">
    <location>
        <begin position="115"/>
        <end position="143"/>
    </location>
</feature>
<feature type="region of interest" description="Disordered" evidence="8">
    <location>
        <begin position="579"/>
        <end position="599"/>
    </location>
</feature>
<evidence type="ECO:0000256" key="8">
    <source>
        <dbReference type="SAM" id="MobiDB-lite"/>
    </source>
</evidence>
<keyword evidence="12" id="KW-1185">Reference proteome</keyword>
<reference evidence="11 12" key="1">
    <citation type="submission" date="2019-03" db="EMBL/GenBank/DDBJ databases">
        <title>Halomonas marinisediminis sp. nov., a moderately halophilic bacterium isolated from the Bohai Gulf.</title>
        <authorList>
            <person name="Ji X."/>
        </authorList>
    </citation>
    <scope>NUCLEOTIDE SEQUENCE [LARGE SCALE GENOMIC DNA]</scope>
    <source>
        <strain evidence="11 12">204</strain>
    </source>
</reference>
<protein>
    <submittedName>
        <fullName evidence="11">Peptidase M23</fullName>
    </submittedName>
</protein>
<evidence type="ECO:0000256" key="3">
    <source>
        <dbReference type="ARBA" id="ARBA00022670"/>
    </source>
</evidence>
<sequence>MLRVLHSLPRAHKLLLLPVATMVTVLGTQKIVTTYHDIQRDSRSLETVVIPLAADATSRLPSLDLQRGPVGDAIEMANQALDATRQRVPITQLKVSEVVDLELIDKANAGSAETAPPLLARLSDDTTPPGERPPLVAKNPASSSLNEQAITVATEITAPDAKTLNRDAVHIATLIGTIGSGMLDHDGSLVADATSYEDIPESELTLLDDGPVLLEREIAARDPYVPEWETYTVEPGDAFTRMAQEHLGLGYSEALALLEQLPDRDMLERWQVGSRLDYKLDEDGKLISLRMMRNARSGFVAERDGGAFEVASIEYTGEAAQRLFAGTVSGSFTRSAQATGLSSAEVSRLVHVLGKKLDFRRDTRRGDRFQVLVESDVINGESFDPRVLAVQYEGERASLTLVRNSADNNFYTPEGESLDPAFNRYPFEGRYRLSSNFNPRRKHPVTGRISPHKGTDFAMPIGTPITAPSDGVVESVRSHYAAGRYIVIRHDNGYRTRYLHLSRPLVSRGERVTMGQRIALSGNTGRSTGPHLHYEVLVNDNQVDAMQVKLPENKSLSGDRLVAFQREAEPLLAALQSGEVGPVVASTGERDAKQESNEG</sequence>
<dbReference type="Proteomes" id="UP000294823">
    <property type="component" value="Unassembled WGS sequence"/>
</dbReference>
<evidence type="ECO:0000259" key="10">
    <source>
        <dbReference type="Pfam" id="PF19425"/>
    </source>
</evidence>
<dbReference type="PANTHER" id="PTHR21666:SF292">
    <property type="entry name" value="MUREIN DD-ENDOPEPTIDASE MEPM"/>
    <property type="match status" value="1"/>
</dbReference>
<dbReference type="InterPro" id="IPR011055">
    <property type="entry name" value="Dup_hybrid_motif"/>
</dbReference>
<evidence type="ECO:0000256" key="7">
    <source>
        <dbReference type="ARBA" id="ARBA00023049"/>
    </source>
</evidence>
<keyword evidence="5" id="KW-0378">Hydrolase</keyword>
<gene>
    <name evidence="11" type="ORF">E0702_04705</name>
</gene>
<dbReference type="SUPFAM" id="SSF51261">
    <property type="entry name" value="Duplicated hybrid motif"/>
    <property type="match status" value="1"/>
</dbReference>
<evidence type="ECO:0000256" key="6">
    <source>
        <dbReference type="ARBA" id="ARBA00022833"/>
    </source>
</evidence>
<accession>A0ABY2D987</accession>
<dbReference type="InterPro" id="IPR045834">
    <property type="entry name" value="Csd3_N2"/>
</dbReference>
<keyword evidence="6" id="KW-0862">Zinc</keyword>
<feature type="compositionally biased region" description="Basic and acidic residues" evidence="8">
    <location>
        <begin position="588"/>
        <end position="599"/>
    </location>
</feature>
<feature type="domain" description="M23ase beta-sheet core" evidence="9">
    <location>
        <begin position="451"/>
        <end position="544"/>
    </location>
</feature>
<dbReference type="Pfam" id="PF01551">
    <property type="entry name" value="Peptidase_M23"/>
    <property type="match status" value="1"/>
</dbReference>
<evidence type="ECO:0000256" key="1">
    <source>
        <dbReference type="ARBA" id="ARBA00001947"/>
    </source>
</evidence>
<keyword evidence="3" id="KW-0645">Protease</keyword>
<evidence type="ECO:0000256" key="2">
    <source>
        <dbReference type="ARBA" id="ARBA00004196"/>
    </source>
</evidence>
<dbReference type="CDD" id="cd12797">
    <property type="entry name" value="M23_peptidase"/>
    <property type="match status" value="1"/>
</dbReference>
<keyword evidence="7" id="KW-0482">Metalloprotease</keyword>
<feature type="domain" description="Csd3-like second N-terminal" evidence="10">
    <location>
        <begin position="317"/>
        <end position="439"/>
    </location>
</feature>
<evidence type="ECO:0000256" key="5">
    <source>
        <dbReference type="ARBA" id="ARBA00022801"/>
    </source>
</evidence>
<comment type="subcellular location">
    <subcellularLocation>
        <location evidence="2">Cell envelope</location>
    </subcellularLocation>
</comment>
<feature type="region of interest" description="Disordered" evidence="8">
    <location>
        <begin position="438"/>
        <end position="457"/>
    </location>
</feature>
<organism evidence="11 12">
    <name type="scientific">Halomonas marinisediminis</name>
    <dbReference type="NCBI Taxonomy" id="2546095"/>
    <lineage>
        <taxon>Bacteria</taxon>
        <taxon>Pseudomonadati</taxon>
        <taxon>Pseudomonadota</taxon>
        <taxon>Gammaproteobacteria</taxon>
        <taxon>Oceanospirillales</taxon>
        <taxon>Halomonadaceae</taxon>
        <taxon>Halomonas</taxon>
    </lineage>
</organism>
<name>A0ABY2D987_9GAMM</name>
<dbReference type="PANTHER" id="PTHR21666">
    <property type="entry name" value="PEPTIDASE-RELATED"/>
    <property type="match status" value="1"/>
</dbReference>
<dbReference type="InterPro" id="IPR016047">
    <property type="entry name" value="M23ase_b-sheet_dom"/>
</dbReference>
<evidence type="ECO:0000256" key="4">
    <source>
        <dbReference type="ARBA" id="ARBA00022723"/>
    </source>
</evidence>
<evidence type="ECO:0000313" key="11">
    <source>
        <dbReference type="EMBL" id="TDB04362.1"/>
    </source>
</evidence>
<dbReference type="Gene3D" id="2.70.70.10">
    <property type="entry name" value="Glucose Permease (Domain IIA)"/>
    <property type="match status" value="1"/>
</dbReference>
<keyword evidence="4" id="KW-0479">Metal-binding</keyword>
<dbReference type="Pfam" id="PF19425">
    <property type="entry name" value="Csd3_N2"/>
    <property type="match status" value="1"/>
</dbReference>
<comment type="cofactor">
    <cofactor evidence="1">
        <name>Zn(2+)</name>
        <dbReference type="ChEBI" id="CHEBI:29105"/>
    </cofactor>
</comment>